<keyword evidence="3" id="KW-1185">Reference proteome</keyword>
<accession>A0A7C9HWX6</accession>
<dbReference type="RefSeq" id="WP_157458115.1">
    <property type="nucleotide sequence ID" value="NZ_WQLB01000004.1"/>
</dbReference>
<protein>
    <submittedName>
        <fullName evidence="2">GNAT family N-acetyltransferase</fullName>
    </submittedName>
</protein>
<dbReference type="EMBL" id="WQLB01000004">
    <property type="protein sequence ID" value="MVN86070.1"/>
    <property type="molecule type" value="Genomic_DNA"/>
</dbReference>
<dbReference type="Proteomes" id="UP000483286">
    <property type="component" value="Unassembled WGS sequence"/>
</dbReference>
<dbReference type="GO" id="GO:0016747">
    <property type="term" value="F:acyltransferase activity, transferring groups other than amino-acyl groups"/>
    <property type="evidence" value="ECO:0007669"/>
    <property type="project" value="InterPro"/>
</dbReference>
<dbReference type="Gene3D" id="3.40.630.30">
    <property type="match status" value="1"/>
</dbReference>
<proteinExistence type="predicted"/>
<dbReference type="InterPro" id="IPR016181">
    <property type="entry name" value="Acyl_CoA_acyltransferase"/>
</dbReference>
<dbReference type="InterPro" id="IPR000182">
    <property type="entry name" value="GNAT_dom"/>
</dbReference>
<organism evidence="2 3">
    <name type="scientific">Deinococcus arboris</name>
    <dbReference type="NCBI Taxonomy" id="2682977"/>
    <lineage>
        <taxon>Bacteria</taxon>
        <taxon>Thermotogati</taxon>
        <taxon>Deinococcota</taxon>
        <taxon>Deinococci</taxon>
        <taxon>Deinococcales</taxon>
        <taxon>Deinococcaceae</taxon>
        <taxon>Deinococcus</taxon>
    </lineage>
</organism>
<gene>
    <name evidence="2" type="ORF">GO986_04755</name>
</gene>
<evidence type="ECO:0000313" key="2">
    <source>
        <dbReference type="EMBL" id="MVN86070.1"/>
    </source>
</evidence>
<comment type="caution">
    <text evidence="2">The sequence shown here is derived from an EMBL/GenBank/DDBJ whole genome shotgun (WGS) entry which is preliminary data.</text>
</comment>
<name>A0A7C9HWX6_9DEIO</name>
<evidence type="ECO:0000313" key="3">
    <source>
        <dbReference type="Proteomes" id="UP000483286"/>
    </source>
</evidence>
<dbReference type="SUPFAM" id="SSF55729">
    <property type="entry name" value="Acyl-CoA N-acyltransferases (Nat)"/>
    <property type="match status" value="1"/>
</dbReference>
<reference evidence="2 3" key="1">
    <citation type="submission" date="2019-12" db="EMBL/GenBank/DDBJ databases">
        <title>Deinococcus sp. HMF7620 Genome sequencing and assembly.</title>
        <authorList>
            <person name="Kang H."/>
            <person name="Kim H."/>
            <person name="Joh K."/>
        </authorList>
    </citation>
    <scope>NUCLEOTIDE SEQUENCE [LARGE SCALE GENOMIC DNA]</scope>
    <source>
        <strain evidence="2 3">HMF7620</strain>
    </source>
</reference>
<dbReference type="AlphaFoldDB" id="A0A7C9HWX6"/>
<feature type="domain" description="N-acetyltransferase" evidence="1">
    <location>
        <begin position="117"/>
        <end position="274"/>
    </location>
</feature>
<sequence>MSTSLAYFTDLALRRLEGAQIERGPAATVIRSPHNPTFWWGNFLLMPAPPQPGDLTRWEAAFVAAHPGTTHRTFGVDTPGGDEGAADEFRAAGYGVHEDTVLTTIRTVPPTRLNRDAERRPLSSAADWDAALALRLAVNAASPEPLDSEAYREFAMRKLASYRAMQAAGQGAVFGAFEADGTMLSGLGIFDAGQGVARYQSVETHPEARSRGLAGTLVHTAAEWARQTLGTRTLVIVADPGYHAQALYERVGFRPTETQLGIERRLAEDQAWSG</sequence>
<dbReference type="PROSITE" id="PS51186">
    <property type="entry name" value="GNAT"/>
    <property type="match status" value="1"/>
</dbReference>
<keyword evidence="2" id="KW-0808">Transferase</keyword>
<evidence type="ECO:0000259" key="1">
    <source>
        <dbReference type="PROSITE" id="PS51186"/>
    </source>
</evidence>
<dbReference type="Pfam" id="PF00583">
    <property type="entry name" value="Acetyltransf_1"/>
    <property type="match status" value="1"/>
</dbReference>